<dbReference type="Proteomes" id="UP001152308">
    <property type="component" value="Unassembled WGS sequence"/>
</dbReference>
<sequence>MSSLRATLGVVLVIAASSTLTVACVGEGIEPVAMTRDTSSSTADGPVPAIHIAVETPSEVVRPRLDPWPLPDDSALRPDQRRVVDVLIDLSTGNDGEELAQRSTCRVLDGIQSPPADAPGWQARIVATVTMRHGYALLAAPLQRSADAAVVVLARVLADVDAVAGQPYRPVFVRGCNPY</sequence>
<evidence type="ECO:0000313" key="2">
    <source>
        <dbReference type="EMBL" id="MDF6100585.1"/>
    </source>
</evidence>
<dbReference type="PROSITE" id="PS51257">
    <property type="entry name" value="PROKAR_LIPOPROTEIN"/>
    <property type="match status" value="1"/>
</dbReference>
<evidence type="ECO:0000313" key="3">
    <source>
        <dbReference type="Proteomes" id="UP001152308"/>
    </source>
</evidence>
<feature type="signal peptide" evidence="1">
    <location>
        <begin position="1"/>
        <end position="23"/>
    </location>
</feature>
<comment type="caution">
    <text evidence="2">The sequence shown here is derived from an EMBL/GenBank/DDBJ whole genome shotgun (WGS) entry which is preliminary data.</text>
</comment>
<protein>
    <recommendedName>
        <fullName evidence="4">Lipoprotein</fullName>
    </recommendedName>
</protein>
<name>A0ABT6BS97_9ACTN</name>
<feature type="chain" id="PRO_5046155077" description="Lipoprotein" evidence="1">
    <location>
        <begin position="24"/>
        <end position="179"/>
    </location>
</feature>
<evidence type="ECO:0000256" key="1">
    <source>
        <dbReference type="SAM" id="SignalP"/>
    </source>
</evidence>
<proteinExistence type="predicted"/>
<accession>A0ABT6BS97</accession>
<reference evidence="2" key="1">
    <citation type="journal article" date="2022" name="Data Brief">
        <title>Draft genome sequence data of Gordonia hongkongensis strain EUFUS-Z928 isolated from the octocoral Eunicea fusca.</title>
        <authorList>
            <person name="Sanchez-Suarez J."/>
            <person name="Diaz L."/>
            <person name="Melo-Bolivar J."/>
            <person name="Villamil L."/>
        </authorList>
    </citation>
    <scope>NUCLEOTIDE SEQUENCE</scope>
    <source>
        <strain evidence="2">EUFUS-Z928</strain>
    </source>
</reference>
<keyword evidence="1" id="KW-0732">Signal</keyword>
<organism evidence="2 3">
    <name type="scientific">Gordonia hongkongensis</name>
    <dbReference type="NCBI Taxonomy" id="1701090"/>
    <lineage>
        <taxon>Bacteria</taxon>
        <taxon>Bacillati</taxon>
        <taxon>Actinomycetota</taxon>
        <taxon>Actinomycetes</taxon>
        <taxon>Mycobacteriales</taxon>
        <taxon>Gordoniaceae</taxon>
        <taxon>Gordonia</taxon>
    </lineage>
</organism>
<dbReference type="EMBL" id="JAKJLQ010000003">
    <property type="protein sequence ID" value="MDF6100585.1"/>
    <property type="molecule type" value="Genomic_DNA"/>
</dbReference>
<reference evidence="2" key="2">
    <citation type="submission" date="2022-01" db="EMBL/GenBank/DDBJ databases">
        <authorList>
            <person name="Sanchez-Suarez J."/>
            <person name="Villamil L."/>
            <person name="Diaz L.E."/>
        </authorList>
    </citation>
    <scope>NUCLEOTIDE SEQUENCE</scope>
    <source>
        <strain evidence="2">EUFUS-Z928</strain>
    </source>
</reference>
<evidence type="ECO:0008006" key="4">
    <source>
        <dbReference type="Google" id="ProtNLM"/>
    </source>
</evidence>
<dbReference type="RefSeq" id="WP_277242930.1">
    <property type="nucleotide sequence ID" value="NZ_JAKJLQ010000003.1"/>
</dbReference>
<keyword evidence="3" id="KW-1185">Reference proteome</keyword>
<gene>
    <name evidence="2" type="ORF">L2299_05915</name>
</gene>